<dbReference type="Proteomes" id="UP000190074">
    <property type="component" value="Unassembled WGS sequence"/>
</dbReference>
<gene>
    <name evidence="1" type="ORF">SAMEA2259716_00616</name>
</gene>
<evidence type="ECO:0000313" key="2">
    <source>
        <dbReference type="Proteomes" id="UP000190074"/>
    </source>
</evidence>
<protein>
    <submittedName>
        <fullName evidence="1">Uncharacterized protein</fullName>
    </submittedName>
</protein>
<dbReference type="AlphaFoldDB" id="A0A1U3NKE9"/>
<accession>A0A1U3NKE9</accession>
<name>A0A1U3NKE9_9MYCO</name>
<organism evidence="1 2">
    <name type="scientific">Mycobacteroides abscessus subsp. massiliense</name>
    <dbReference type="NCBI Taxonomy" id="1962118"/>
    <lineage>
        <taxon>Bacteria</taxon>
        <taxon>Bacillati</taxon>
        <taxon>Actinomycetota</taxon>
        <taxon>Actinomycetes</taxon>
        <taxon>Mycobacteriales</taxon>
        <taxon>Mycobacteriaceae</taxon>
        <taxon>Mycobacteroides</taxon>
        <taxon>Mycobacteroides abscessus</taxon>
    </lineage>
</organism>
<proteinExistence type="predicted"/>
<evidence type="ECO:0000313" key="1">
    <source>
        <dbReference type="EMBL" id="SKL45563.1"/>
    </source>
</evidence>
<reference evidence="1 2" key="1">
    <citation type="submission" date="2016-11" db="EMBL/GenBank/DDBJ databases">
        <authorList>
            <consortium name="Pathogen Informatics"/>
        </authorList>
    </citation>
    <scope>NUCLEOTIDE SEQUENCE [LARGE SCALE GENOMIC DNA]</scope>
    <source>
        <strain evidence="1 2">911</strain>
    </source>
</reference>
<dbReference type="EMBL" id="FVGW01000001">
    <property type="protein sequence ID" value="SKL45563.1"/>
    <property type="molecule type" value="Genomic_DNA"/>
</dbReference>
<sequence length="114" mass="12903">MAMLSIATDRNGVLQMNDDIHYTKQIQDCVLAALDIIRTHHDADPDDATFEAQRWTAQSKFDYYIAKYGVSDMMVGFEDLAVTLLKSLCELRGMDLPAMIKLVQQHVQAQPARD</sequence>